<dbReference type="FunFam" id="3.90.1170.30:FF:000001">
    <property type="entry name" value="Thymidine phosphorylase"/>
    <property type="match status" value="1"/>
</dbReference>
<dbReference type="Pfam" id="PF02885">
    <property type="entry name" value="Glycos_trans_3N"/>
    <property type="match status" value="1"/>
</dbReference>
<dbReference type="AlphaFoldDB" id="A0A0H3AJH0"/>
<evidence type="ECO:0000259" key="8">
    <source>
        <dbReference type="SMART" id="SM00941"/>
    </source>
</evidence>
<dbReference type="UniPathway" id="UPA00578">
    <property type="reaction ID" value="UER00638"/>
</dbReference>
<dbReference type="InterPro" id="IPR036320">
    <property type="entry name" value="Glycosyl_Trfase_fam3_N_dom_sf"/>
</dbReference>
<evidence type="ECO:0000256" key="3">
    <source>
        <dbReference type="ARBA" id="ARBA00011892"/>
    </source>
</evidence>
<comment type="function">
    <text evidence="7">The enzymes which catalyze the reversible phosphorolysis of pyrimidine nucleosides are involved in the degradation of these compounds and in their utilization as carbon and energy sources, or in the rescue of pyrimidine bases for nucleotide synthesis.</text>
</comment>
<dbReference type="Gene3D" id="1.20.970.10">
    <property type="entry name" value="Transferase, Pyrimidine Nucleoside Phosphorylase, Chain C"/>
    <property type="match status" value="1"/>
</dbReference>
<dbReference type="PIRSF" id="PIRSF000478">
    <property type="entry name" value="TP_PyNP"/>
    <property type="match status" value="1"/>
</dbReference>
<dbReference type="Pfam" id="PF07831">
    <property type="entry name" value="PYNP_C"/>
    <property type="match status" value="1"/>
</dbReference>
<evidence type="ECO:0000256" key="7">
    <source>
        <dbReference type="HAMAP-Rule" id="MF_01628"/>
    </source>
</evidence>
<dbReference type="InterPro" id="IPR013102">
    <property type="entry name" value="PYNP_C"/>
</dbReference>
<dbReference type="HAMAP" id="MF_01628">
    <property type="entry name" value="Thymid_phosp"/>
    <property type="match status" value="1"/>
</dbReference>
<dbReference type="KEGG" id="vcr:VC395_2464"/>
<dbReference type="SUPFAM" id="SSF52418">
    <property type="entry name" value="Nucleoside phosphorylase/phosphoribosyltransferase catalytic domain"/>
    <property type="match status" value="1"/>
</dbReference>
<accession>A0A0H3AJH0</accession>
<dbReference type="Proteomes" id="UP000000249">
    <property type="component" value="Chromosome 1"/>
</dbReference>
<evidence type="ECO:0000313" key="9">
    <source>
        <dbReference type="EMBL" id="ABQ20258.1"/>
    </source>
</evidence>
<evidence type="ECO:0000256" key="6">
    <source>
        <dbReference type="ARBA" id="ARBA00048550"/>
    </source>
</evidence>
<dbReference type="NCBIfam" id="TIGR02643">
    <property type="entry name" value="T_phosphoryl"/>
    <property type="match status" value="1"/>
</dbReference>
<dbReference type="PATRIC" id="fig|345073.21.peg.2368"/>
<comment type="pathway">
    <text evidence="7">Pyrimidine metabolism; dTMP biosynthesis via salvage pathway; dTMP from thymine: step 1/2.</text>
</comment>
<dbReference type="InterPro" id="IPR017872">
    <property type="entry name" value="Pyrmidine_PPase_CS"/>
</dbReference>
<gene>
    <name evidence="7 9" type="primary">deoA</name>
    <name evidence="9" type="ordered locus">VC0395_A1928</name>
</gene>
<dbReference type="NCBIfam" id="NF004490">
    <property type="entry name" value="PRK05820.1"/>
    <property type="match status" value="1"/>
</dbReference>
<dbReference type="InterPro" id="IPR035902">
    <property type="entry name" value="Nuc_phospho_transferase"/>
</dbReference>
<dbReference type="PANTHER" id="PTHR10515:SF0">
    <property type="entry name" value="THYMIDINE PHOSPHORYLASE"/>
    <property type="match status" value="1"/>
</dbReference>
<keyword evidence="4 7" id="KW-0328">Glycosyltransferase</keyword>
<evidence type="ECO:0000256" key="1">
    <source>
        <dbReference type="ARBA" id="ARBA00006915"/>
    </source>
</evidence>
<dbReference type="Pfam" id="PF00591">
    <property type="entry name" value="Glycos_transf_3"/>
    <property type="match status" value="1"/>
</dbReference>
<evidence type="ECO:0000256" key="4">
    <source>
        <dbReference type="ARBA" id="ARBA00022676"/>
    </source>
</evidence>
<keyword evidence="5 7" id="KW-0808">Transferase</keyword>
<feature type="domain" description="Pyrimidine nucleoside phosphorylase C-terminal" evidence="8">
    <location>
        <begin position="383"/>
        <end position="457"/>
    </location>
</feature>
<evidence type="ECO:0000256" key="2">
    <source>
        <dbReference type="ARBA" id="ARBA00011738"/>
    </source>
</evidence>
<dbReference type="Gene3D" id="3.40.1030.10">
    <property type="entry name" value="Nucleoside phosphorylase/phosphoribosyltransferase catalytic domain"/>
    <property type="match status" value="1"/>
</dbReference>
<dbReference type="NCBIfam" id="TIGR02644">
    <property type="entry name" value="Y_phosphoryl"/>
    <property type="match status" value="1"/>
</dbReference>
<dbReference type="PANTHER" id="PTHR10515">
    <property type="entry name" value="THYMIDINE PHOSPHORYLASE"/>
    <property type="match status" value="1"/>
</dbReference>
<proteinExistence type="inferred from homology"/>
<dbReference type="SMART" id="SM00941">
    <property type="entry name" value="PYNP_C"/>
    <property type="match status" value="1"/>
</dbReference>
<dbReference type="EC" id="2.4.2.4" evidence="3 7"/>
<sequence>MCLRAARGFALLNLFTLRSFFGNWEAAMSLSQAKYLPQEIIRRKRDGEVLTNDEINFFIQGVANNTVSEGQIAAFAMAIFFREMTMPERIALTCAMRDSGMVIDWSHMNFDGPIVDKHSTGGVGDVTSLMLGPMVAACGGYVPMISGRGLGHTGGTLDKLEAIPGYNITPTNDVFGKVTKQAGVAIIGQTGDLAPADKRVYATRDITATVDNISLITASILSKKLAAGLESLVMDVKVGSGAFMPTYEASEELAKSIVAVANGAGTNTTAILTDMNQVLASSAGNAVEVREAVRFLTGEYRNPRLLEVTMASCAEMLVLGKLAKDTAQAREKLQAVLDNGQAAERFGKMVAGLGGPSDFVENYDKYLAKAEIVRPVYAQQSGVISAMDTRAIGMAVVGMGGGRRVATDRIDYAVGFDQFIRLGEIADSNKPLAMIHARNEEQWQQAANALQSAIKVGGDYLPTPDVYRQIRAQDV</sequence>
<name>A0A0H3AJH0_VIBC3</name>
<evidence type="ECO:0000313" key="10">
    <source>
        <dbReference type="Proteomes" id="UP000000249"/>
    </source>
</evidence>
<dbReference type="InterPro" id="IPR036566">
    <property type="entry name" value="PYNP-like_C_sf"/>
</dbReference>
<dbReference type="PROSITE" id="PS00647">
    <property type="entry name" value="THYMID_PHOSPHORYLASE"/>
    <property type="match status" value="1"/>
</dbReference>
<dbReference type="SUPFAM" id="SSF47648">
    <property type="entry name" value="Nucleoside phosphorylase/phosphoribosyltransferase N-terminal domain"/>
    <property type="match status" value="1"/>
</dbReference>
<protein>
    <recommendedName>
        <fullName evidence="3 7">Thymidine phosphorylase</fullName>
        <ecNumber evidence="3 7">2.4.2.4</ecNumber>
    </recommendedName>
    <alternativeName>
        <fullName evidence="7">TdRPase</fullName>
    </alternativeName>
</protein>
<reference evidence="9 10" key="1">
    <citation type="submission" date="2007-03" db="EMBL/GenBank/DDBJ databases">
        <authorList>
            <person name="Heidelberg J."/>
        </authorList>
    </citation>
    <scope>NUCLEOTIDE SEQUENCE [LARGE SCALE GENOMIC DNA]</scope>
    <source>
        <strain evidence="10">ATCC 39541 / Classical Ogawa 395 / O395</strain>
    </source>
</reference>
<dbReference type="EMBL" id="CP000627">
    <property type="protein sequence ID" value="ABQ20258.1"/>
    <property type="molecule type" value="Genomic_DNA"/>
</dbReference>
<dbReference type="KEGG" id="vco:VC0395_A1928"/>
<dbReference type="InterPro" id="IPR013465">
    <property type="entry name" value="Thymidine_Pase"/>
</dbReference>
<dbReference type="InterPro" id="IPR018090">
    <property type="entry name" value="Pyrmidine_PPas_bac/euk"/>
</dbReference>
<comment type="similarity">
    <text evidence="1 7">Belongs to the thymidine/pyrimidine-nucleoside phosphorylase family.</text>
</comment>
<comment type="subunit">
    <text evidence="2 7">Homodimer.</text>
</comment>
<dbReference type="GO" id="GO:0046104">
    <property type="term" value="P:thymidine metabolic process"/>
    <property type="evidence" value="ECO:0007669"/>
    <property type="project" value="UniProtKB-UniRule"/>
</dbReference>
<dbReference type="InterPro" id="IPR000312">
    <property type="entry name" value="Glycosyl_Trfase_fam3"/>
</dbReference>
<dbReference type="GO" id="GO:0005829">
    <property type="term" value="C:cytosol"/>
    <property type="evidence" value="ECO:0007669"/>
    <property type="project" value="TreeGrafter"/>
</dbReference>
<dbReference type="SUPFAM" id="SSF54680">
    <property type="entry name" value="Pyrimidine nucleoside phosphorylase C-terminal domain"/>
    <property type="match status" value="1"/>
</dbReference>
<dbReference type="GO" id="GO:0004645">
    <property type="term" value="F:1,4-alpha-oligoglucan phosphorylase activity"/>
    <property type="evidence" value="ECO:0007669"/>
    <property type="project" value="InterPro"/>
</dbReference>
<dbReference type="InterPro" id="IPR017459">
    <property type="entry name" value="Glycosyl_Trfase_fam3_N_dom"/>
</dbReference>
<evidence type="ECO:0000256" key="5">
    <source>
        <dbReference type="ARBA" id="ARBA00022679"/>
    </source>
</evidence>
<dbReference type="GO" id="GO:0006206">
    <property type="term" value="P:pyrimidine nucleobase metabolic process"/>
    <property type="evidence" value="ECO:0007669"/>
    <property type="project" value="InterPro"/>
</dbReference>
<dbReference type="eggNOG" id="COG0213">
    <property type="taxonomic scope" value="Bacteria"/>
</dbReference>
<dbReference type="GO" id="GO:0009032">
    <property type="term" value="F:thymidine phosphorylase activity"/>
    <property type="evidence" value="ECO:0007669"/>
    <property type="project" value="UniProtKB-UniRule"/>
</dbReference>
<comment type="catalytic activity">
    <reaction evidence="6 7">
        <text>thymidine + phosphate = 2-deoxy-alpha-D-ribose 1-phosphate + thymine</text>
        <dbReference type="Rhea" id="RHEA:16037"/>
        <dbReference type="ChEBI" id="CHEBI:17748"/>
        <dbReference type="ChEBI" id="CHEBI:17821"/>
        <dbReference type="ChEBI" id="CHEBI:43474"/>
        <dbReference type="ChEBI" id="CHEBI:57259"/>
        <dbReference type="EC" id="2.4.2.4"/>
    </reaction>
</comment>
<dbReference type="FunFam" id="3.40.1030.10:FF:000001">
    <property type="entry name" value="Thymidine phosphorylase"/>
    <property type="match status" value="1"/>
</dbReference>
<dbReference type="InterPro" id="IPR000053">
    <property type="entry name" value="Thymidine/pyrmidine_PPase"/>
</dbReference>
<dbReference type="Gene3D" id="3.90.1170.30">
    <property type="entry name" value="Pyrimidine nucleoside phosphorylase-like, C-terminal domain"/>
    <property type="match status" value="1"/>
</dbReference>
<organism evidence="9 10">
    <name type="scientific">Vibrio cholerae serotype O1 (strain ATCC 39541 / Classical Ogawa 395 / O395)</name>
    <dbReference type="NCBI Taxonomy" id="345073"/>
    <lineage>
        <taxon>Bacteria</taxon>
        <taxon>Pseudomonadati</taxon>
        <taxon>Pseudomonadota</taxon>
        <taxon>Gammaproteobacteria</taxon>
        <taxon>Vibrionales</taxon>
        <taxon>Vibrionaceae</taxon>
        <taxon>Vibrio</taxon>
    </lineage>
</organism>